<evidence type="ECO:0000313" key="1">
    <source>
        <dbReference type="EMBL" id="CAE6471471.1"/>
    </source>
</evidence>
<gene>
    <name evidence="1" type="ORF">RDB_LOCUS87035</name>
</gene>
<dbReference type="Proteomes" id="UP000663831">
    <property type="component" value="Unassembled WGS sequence"/>
</dbReference>
<organism evidence="1 2">
    <name type="scientific">Rhizoctonia solani</name>
    <dbReference type="NCBI Taxonomy" id="456999"/>
    <lineage>
        <taxon>Eukaryota</taxon>
        <taxon>Fungi</taxon>
        <taxon>Dikarya</taxon>
        <taxon>Basidiomycota</taxon>
        <taxon>Agaricomycotina</taxon>
        <taxon>Agaricomycetes</taxon>
        <taxon>Cantharellales</taxon>
        <taxon>Ceratobasidiaceae</taxon>
        <taxon>Rhizoctonia</taxon>
    </lineage>
</organism>
<evidence type="ECO:0000313" key="2">
    <source>
        <dbReference type="Proteomes" id="UP000663831"/>
    </source>
</evidence>
<name>A0A8H3C2Y3_9AGAM</name>
<reference evidence="1" key="1">
    <citation type="submission" date="2021-01" db="EMBL/GenBank/DDBJ databases">
        <authorList>
            <person name="Kaushik A."/>
        </authorList>
    </citation>
    <scope>NUCLEOTIDE SEQUENCE</scope>
    <source>
        <strain evidence="1">AG3-1AP</strain>
    </source>
</reference>
<dbReference type="EMBL" id="CAJMWV010002856">
    <property type="protein sequence ID" value="CAE6471471.1"/>
    <property type="molecule type" value="Genomic_DNA"/>
</dbReference>
<sequence length="194" mass="22720">MSASTLSPTLFYDLMEPRPGITRTSYPATDLIYKLLHYISRDVSSFRRNCQVSYRLVEYARDLYDEINSRILKAEESGSLEHYDAYCRAIVTLEEELRSIRGVMEVEREEYLISARLSELAEQSVDNRIKQSISGWQERRTKIRASFKSLRVREEFKGLITSAEDEIEIESARIHDDRTLLQNLLFNECFMLTV</sequence>
<dbReference type="AlphaFoldDB" id="A0A8H3C2Y3"/>
<accession>A0A8H3C2Y3</accession>
<comment type="caution">
    <text evidence="1">The sequence shown here is derived from an EMBL/GenBank/DDBJ whole genome shotgun (WGS) entry which is preliminary data.</text>
</comment>
<protein>
    <submittedName>
        <fullName evidence="1">Uncharacterized protein</fullName>
    </submittedName>
</protein>
<proteinExistence type="predicted"/>